<feature type="domain" description="EF-hand" evidence="2">
    <location>
        <begin position="326"/>
        <end position="361"/>
    </location>
</feature>
<dbReference type="SUPFAM" id="SSF47473">
    <property type="entry name" value="EF-hand"/>
    <property type="match status" value="1"/>
</dbReference>
<reference evidence="3" key="1">
    <citation type="submission" date="2021-02" db="EMBL/GenBank/DDBJ databases">
        <authorList>
            <person name="Nowell W R."/>
        </authorList>
    </citation>
    <scope>NUCLEOTIDE SEQUENCE</scope>
</reference>
<name>A0A815XKY1_9BILA</name>
<gene>
    <name evidence="3" type="ORF">GPM918_LOCUS39627</name>
    <name evidence="4" type="ORF">SRO942_LOCUS40518</name>
</gene>
<sequence length="391" mass="44155">MAHSENDVDLLSFTSGTESILKDDITSTSKCTTTWHHLASTYRDDQALTSVTSSPSSYYKKLPDPPSITMMQLLSANNFNAPWLFTSIRNKLSRKHKNRKHHKKSKVDKSLSQQTLSILLDNNRRTVIERISSGSEEHLLRPISRDGTTGKWVVNEKQIAHTDDSSLIEPMNPIAYGQFNISRALSTSTINPLPYSTDDSLHLRYYHYDFPQMAAPITNTASSSIYVPKQQSIKEQGQEAVIDFTSVASMIKTTLNSTPNLELVVESEEPTLVHGNSATHQRAKGQKSQSASTRKQSRIGIRQQQEKKTALTTRKKKRYIERELTQDERDLREALRIVDLDNIGFFTPNALEKVLKEVGISQGDIDKIERCLPQDEDGHYSIDNVVKLLLV</sequence>
<evidence type="ECO:0000256" key="1">
    <source>
        <dbReference type="SAM" id="MobiDB-lite"/>
    </source>
</evidence>
<evidence type="ECO:0000313" key="4">
    <source>
        <dbReference type="EMBL" id="CAF4420009.1"/>
    </source>
</evidence>
<dbReference type="EMBL" id="CAJOBC010093817">
    <property type="protein sequence ID" value="CAF4420009.1"/>
    <property type="molecule type" value="Genomic_DNA"/>
</dbReference>
<proteinExistence type="predicted"/>
<dbReference type="Proteomes" id="UP000681722">
    <property type="component" value="Unassembled WGS sequence"/>
</dbReference>
<feature type="region of interest" description="Disordered" evidence="1">
    <location>
        <begin position="268"/>
        <end position="311"/>
    </location>
</feature>
<organism evidence="3 5">
    <name type="scientific">Didymodactylos carnosus</name>
    <dbReference type="NCBI Taxonomy" id="1234261"/>
    <lineage>
        <taxon>Eukaryota</taxon>
        <taxon>Metazoa</taxon>
        <taxon>Spiralia</taxon>
        <taxon>Gnathifera</taxon>
        <taxon>Rotifera</taxon>
        <taxon>Eurotatoria</taxon>
        <taxon>Bdelloidea</taxon>
        <taxon>Philodinida</taxon>
        <taxon>Philodinidae</taxon>
        <taxon>Didymodactylos</taxon>
    </lineage>
</organism>
<dbReference type="Gene3D" id="1.10.238.10">
    <property type="entry name" value="EF-hand"/>
    <property type="match status" value="1"/>
</dbReference>
<dbReference type="PROSITE" id="PS50222">
    <property type="entry name" value="EF_HAND_2"/>
    <property type="match status" value="1"/>
</dbReference>
<feature type="compositionally biased region" description="Polar residues" evidence="1">
    <location>
        <begin position="274"/>
        <end position="294"/>
    </location>
</feature>
<protein>
    <recommendedName>
        <fullName evidence="2">EF-hand domain-containing protein</fullName>
    </recommendedName>
</protein>
<dbReference type="Proteomes" id="UP000663829">
    <property type="component" value="Unassembled WGS sequence"/>
</dbReference>
<dbReference type="OrthoDB" id="10040772at2759"/>
<accession>A0A815XKY1</accession>
<dbReference type="InterPro" id="IPR002048">
    <property type="entry name" value="EF_hand_dom"/>
</dbReference>
<dbReference type="EMBL" id="CAJNOQ010028083">
    <property type="protein sequence ID" value="CAF1558657.1"/>
    <property type="molecule type" value="Genomic_DNA"/>
</dbReference>
<keyword evidence="5" id="KW-1185">Reference proteome</keyword>
<dbReference type="InterPro" id="IPR011992">
    <property type="entry name" value="EF-hand-dom_pair"/>
</dbReference>
<dbReference type="AlphaFoldDB" id="A0A815XKY1"/>
<comment type="caution">
    <text evidence="3">The sequence shown here is derived from an EMBL/GenBank/DDBJ whole genome shotgun (WGS) entry which is preliminary data.</text>
</comment>
<evidence type="ECO:0000313" key="5">
    <source>
        <dbReference type="Proteomes" id="UP000663829"/>
    </source>
</evidence>
<evidence type="ECO:0000313" key="3">
    <source>
        <dbReference type="EMBL" id="CAF1558657.1"/>
    </source>
</evidence>
<dbReference type="GO" id="GO:0005509">
    <property type="term" value="F:calcium ion binding"/>
    <property type="evidence" value="ECO:0007669"/>
    <property type="project" value="InterPro"/>
</dbReference>
<evidence type="ECO:0000259" key="2">
    <source>
        <dbReference type="PROSITE" id="PS50222"/>
    </source>
</evidence>